<evidence type="ECO:0000313" key="2">
    <source>
        <dbReference type="EMBL" id="CAF1499444.1"/>
    </source>
</evidence>
<reference evidence="1" key="1">
    <citation type="submission" date="2021-02" db="EMBL/GenBank/DDBJ databases">
        <authorList>
            <person name="Nowell W R."/>
        </authorList>
    </citation>
    <scope>NUCLEOTIDE SEQUENCE</scope>
</reference>
<evidence type="ECO:0000313" key="4">
    <source>
        <dbReference type="Proteomes" id="UP000663870"/>
    </source>
</evidence>
<dbReference type="Proteomes" id="UP000663854">
    <property type="component" value="Unassembled WGS sequence"/>
</dbReference>
<feature type="non-terminal residue" evidence="1">
    <location>
        <position position="51"/>
    </location>
</feature>
<protein>
    <submittedName>
        <fullName evidence="1">Uncharacterized protein</fullName>
    </submittedName>
</protein>
<dbReference type="EMBL" id="CAJNOL010002427">
    <property type="protein sequence ID" value="CAF1499444.1"/>
    <property type="molecule type" value="Genomic_DNA"/>
</dbReference>
<organism evidence="1 3">
    <name type="scientific">Rotaria sordida</name>
    <dbReference type="NCBI Taxonomy" id="392033"/>
    <lineage>
        <taxon>Eukaryota</taxon>
        <taxon>Metazoa</taxon>
        <taxon>Spiralia</taxon>
        <taxon>Gnathifera</taxon>
        <taxon>Rotifera</taxon>
        <taxon>Eurotatoria</taxon>
        <taxon>Bdelloidea</taxon>
        <taxon>Philodinida</taxon>
        <taxon>Philodinidae</taxon>
        <taxon>Rotaria</taxon>
    </lineage>
</organism>
<proteinExistence type="predicted"/>
<name>A0A814XRY9_9BILA</name>
<accession>A0A814XRY9</accession>
<evidence type="ECO:0000313" key="1">
    <source>
        <dbReference type="EMBL" id="CAF1219698.1"/>
    </source>
</evidence>
<evidence type="ECO:0000313" key="3">
    <source>
        <dbReference type="Proteomes" id="UP000663854"/>
    </source>
</evidence>
<dbReference type="EMBL" id="CAJNOH010001457">
    <property type="protein sequence ID" value="CAF1219698.1"/>
    <property type="molecule type" value="Genomic_DNA"/>
</dbReference>
<keyword evidence="4" id="KW-1185">Reference proteome</keyword>
<sequence>MLLQNKDTGAYFYADARSIEYKTRQPHEDGYDLKIEFPNGNATYAGSLSYL</sequence>
<comment type="caution">
    <text evidence="1">The sequence shown here is derived from an EMBL/GenBank/DDBJ whole genome shotgun (WGS) entry which is preliminary data.</text>
</comment>
<gene>
    <name evidence="2" type="ORF">JXQ802_LOCUS40335</name>
    <name evidence="1" type="ORF">PYM288_LOCUS25808</name>
</gene>
<dbReference type="Proteomes" id="UP000663870">
    <property type="component" value="Unassembled WGS sequence"/>
</dbReference>
<dbReference type="AlphaFoldDB" id="A0A814XRY9"/>